<dbReference type="RefSeq" id="XP_066711901.1">
    <property type="nucleotide sequence ID" value="XM_066862791.1"/>
</dbReference>
<comment type="caution">
    <text evidence="2">The sequence shown here is derived from an EMBL/GenBank/DDBJ whole genome shotgun (WGS) entry which is preliminary data.</text>
</comment>
<reference evidence="2 3" key="1">
    <citation type="submission" date="2023-01" db="EMBL/GenBank/DDBJ databases">
        <title>Analysis of 21 Apiospora genomes using comparative genomics revels a genus with tremendous synthesis potential of carbohydrate active enzymes and secondary metabolites.</title>
        <authorList>
            <person name="Sorensen T."/>
        </authorList>
    </citation>
    <scope>NUCLEOTIDE SEQUENCE [LARGE SCALE GENOMIC DNA]</scope>
    <source>
        <strain evidence="2 3">CBS 135458</strain>
    </source>
</reference>
<evidence type="ECO:0000313" key="3">
    <source>
        <dbReference type="Proteomes" id="UP001480595"/>
    </source>
</evidence>
<organism evidence="2 3">
    <name type="scientific">Apiospora phragmitis</name>
    <dbReference type="NCBI Taxonomy" id="2905665"/>
    <lineage>
        <taxon>Eukaryota</taxon>
        <taxon>Fungi</taxon>
        <taxon>Dikarya</taxon>
        <taxon>Ascomycota</taxon>
        <taxon>Pezizomycotina</taxon>
        <taxon>Sordariomycetes</taxon>
        <taxon>Xylariomycetidae</taxon>
        <taxon>Amphisphaeriales</taxon>
        <taxon>Apiosporaceae</taxon>
        <taxon>Apiospora</taxon>
    </lineage>
</organism>
<dbReference type="GeneID" id="92095854"/>
<gene>
    <name evidence="2" type="ORF">PG994_011382</name>
</gene>
<name>A0ABR1TSS6_9PEZI</name>
<dbReference type="Proteomes" id="UP001480595">
    <property type="component" value="Unassembled WGS sequence"/>
</dbReference>
<feature type="region of interest" description="Disordered" evidence="1">
    <location>
        <begin position="1"/>
        <end position="32"/>
    </location>
</feature>
<proteinExistence type="predicted"/>
<protein>
    <submittedName>
        <fullName evidence="2">Uncharacterized protein</fullName>
    </submittedName>
</protein>
<evidence type="ECO:0000256" key="1">
    <source>
        <dbReference type="SAM" id="MobiDB-lite"/>
    </source>
</evidence>
<evidence type="ECO:0000313" key="2">
    <source>
        <dbReference type="EMBL" id="KAK8049652.1"/>
    </source>
</evidence>
<sequence>MSDLEKSEGKAASSRHESDASPEAGVYHHGLLYDPDTHLSPEERAKIDRALVWRLDWILIPWNRKRREGKRDYLVEGKTEQEIDALGDHRPDFMYTL</sequence>
<feature type="compositionally biased region" description="Basic and acidic residues" evidence="1">
    <location>
        <begin position="1"/>
        <end position="19"/>
    </location>
</feature>
<accession>A0ABR1TSS6</accession>
<dbReference type="EMBL" id="JAQQWL010000011">
    <property type="protein sequence ID" value="KAK8049652.1"/>
    <property type="molecule type" value="Genomic_DNA"/>
</dbReference>
<keyword evidence="3" id="KW-1185">Reference proteome</keyword>